<dbReference type="PANTHER" id="PTHR47723:SF19">
    <property type="entry name" value="POLYNUCLEOTIDYL TRANSFERASE, RIBONUCLEASE H-LIKE SUPERFAMILY PROTEIN"/>
    <property type="match status" value="1"/>
</dbReference>
<dbReference type="CDD" id="cd06222">
    <property type="entry name" value="RNase_H_like"/>
    <property type="match status" value="1"/>
</dbReference>
<name>A0A834SWA1_9FABA</name>
<dbReference type="GO" id="GO:0003964">
    <property type="term" value="F:RNA-directed DNA polymerase activity"/>
    <property type="evidence" value="ECO:0007669"/>
    <property type="project" value="UniProtKB-KW"/>
</dbReference>
<dbReference type="SUPFAM" id="SSF53098">
    <property type="entry name" value="Ribonuclease H-like"/>
    <property type="match status" value="1"/>
</dbReference>
<dbReference type="InterPro" id="IPR036397">
    <property type="entry name" value="RNaseH_sf"/>
</dbReference>
<dbReference type="GO" id="GO:0003676">
    <property type="term" value="F:nucleic acid binding"/>
    <property type="evidence" value="ECO:0007669"/>
    <property type="project" value="InterPro"/>
</dbReference>
<dbReference type="EMBL" id="JAAIUW010000010">
    <property type="protein sequence ID" value="KAF7810986.1"/>
    <property type="molecule type" value="Genomic_DNA"/>
</dbReference>
<keyword evidence="1" id="KW-0808">Transferase</keyword>
<organism evidence="1 2">
    <name type="scientific">Senna tora</name>
    <dbReference type="NCBI Taxonomy" id="362788"/>
    <lineage>
        <taxon>Eukaryota</taxon>
        <taxon>Viridiplantae</taxon>
        <taxon>Streptophyta</taxon>
        <taxon>Embryophyta</taxon>
        <taxon>Tracheophyta</taxon>
        <taxon>Spermatophyta</taxon>
        <taxon>Magnoliopsida</taxon>
        <taxon>eudicotyledons</taxon>
        <taxon>Gunneridae</taxon>
        <taxon>Pentapetalae</taxon>
        <taxon>rosids</taxon>
        <taxon>fabids</taxon>
        <taxon>Fabales</taxon>
        <taxon>Fabaceae</taxon>
        <taxon>Caesalpinioideae</taxon>
        <taxon>Cassia clade</taxon>
        <taxon>Senna</taxon>
    </lineage>
</organism>
<dbReference type="InterPro" id="IPR044730">
    <property type="entry name" value="RNase_H-like_dom_plant"/>
</dbReference>
<dbReference type="InterPro" id="IPR012337">
    <property type="entry name" value="RNaseH-like_sf"/>
</dbReference>
<keyword evidence="1" id="KW-0695">RNA-directed DNA polymerase</keyword>
<dbReference type="Gene3D" id="3.30.420.10">
    <property type="entry name" value="Ribonuclease H-like superfamily/Ribonuclease H"/>
    <property type="match status" value="1"/>
</dbReference>
<dbReference type="PANTHER" id="PTHR47723">
    <property type="entry name" value="OS05G0353850 PROTEIN"/>
    <property type="match status" value="1"/>
</dbReference>
<accession>A0A834SWA1</accession>
<dbReference type="OrthoDB" id="1391789at2759"/>
<dbReference type="AlphaFoldDB" id="A0A834SWA1"/>
<dbReference type="InterPro" id="IPR053151">
    <property type="entry name" value="RNase_H-like"/>
</dbReference>
<dbReference type="Proteomes" id="UP000634136">
    <property type="component" value="Unassembled WGS sequence"/>
</dbReference>
<reference evidence="1" key="1">
    <citation type="submission" date="2020-09" db="EMBL/GenBank/DDBJ databases">
        <title>Genome-Enabled Discovery of Anthraquinone Biosynthesis in Senna tora.</title>
        <authorList>
            <person name="Kang S.-H."/>
            <person name="Pandey R.P."/>
            <person name="Lee C.-M."/>
            <person name="Sim J.-S."/>
            <person name="Jeong J.-T."/>
            <person name="Choi B.-S."/>
            <person name="Jung M."/>
            <person name="Ginzburg D."/>
            <person name="Zhao K."/>
            <person name="Won S.Y."/>
            <person name="Oh T.-J."/>
            <person name="Yu Y."/>
            <person name="Kim N.-H."/>
            <person name="Lee O.R."/>
            <person name="Lee T.-H."/>
            <person name="Bashyal P."/>
            <person name="Kim T.-S."/>
            <person name="Lee W.-H."/>
            <person name="Kawkins C."/>
            <person name="Kim C.-K."/>
            <person name="Kim J.S."/>
            <person name="Ahn B.O."/>
            <person name="Rhee S.Y."/>
            <person name="Sohng J.K."/>
        </authorList>
    </citation>
    <scope>NUCLEOTIDE SEQUENCE</scope>
    <source>
        <tissue evidence="1">Leaf</tissue>
    </source>
</reference>
<evidence type="ECO:0000313" key="2">
    <source>
        <dbReference type="Proteomes" id="UP000634136"/>
    </source>
</evidence>
<proteinExistence type="predicted"/>
<keyword evidence="2" id="KW-1185">Reference proteome</keyword>
<protein>
    <submittedName>
        <fullName evidence="1">Reverse transcriptase</fullName>
    </submittedName>
</protein>
<comment type="caution">
    <text evidence="1">The sequence shown here is derived from an EMBL/GenBank/DDBJ whole genome shotgun (WGS) entry which is preliminary data.</text>
</comment>
<keyword evidence="1" id="KW-0548">Nucleotidyltransferase</keyword>
<sequence>MMPFARNVSIFNNNIPSPVIIAKKSIASAVEFFHVAAAELIPPLVQPYILNVKWNPPNFGWWKLNCDGACSGNPGPFAIGGIIRDHMGNWVKGFSGYVGHGLPFGDLVKLKCPTPSEKETSVLIFLLNVPF</sequence>
<evidence type="ECO:0000313" key="1">
    <source>
        <dbReference type="EMBL" id="KAF7810986.1"/>
    </source>
</evidence>
<gene>
    <name evidence="1" type="ORF">G2W53_031962</name>
</gene>